<comment type="similarity">
    <text evidence="2">Belongs to the SusD family.</text>
</comment>
<keyword evidence="5" id="KW-0998">Cell outer membrane</keyword>
<evidence type="ECO:0000313" key="10">
    <source>
        <dbReference type="Proteomes" id="UP000560658"/>
    </source>
</evidence>
<accession>A0A840CR60</accession>
<evidence type="ECO:0000256" key="2">
    <source>
        <dbReference type="ARBA" id="ARBA00006275"/>
    </source>
</evidence>
<sequence>MKRNIVKRAVVAMGFCGLLACSDSFLDVNPVTDLTEDSFYLNAKDAERALVGCYDGFRTLWDDGIAFPTAAEIMSDNCFGGTGKGDGSSYKMLNNLDKATDPGNDDQFNQTWINYYEAIYRLNKFLSKLAGTELTDADRTRIEGEVRFLRAYCYFDMVRLWGNVPLKLEPTDTNDKQATPQEVFRAIGDDLKWASDHMNSVAWTAQWAATNDGHATSWSAKALLARVFLFYTGYYETGTLPLTEGELTKEQTLAYLEDVIAHGGFELVGEYKNLWLSTSHKSGKDGEKPILIPDTYAGEGNSEIVFAIKYNNTANWDNQVGTNKWLVMLGVRGSAAGYPYGQGWGAATVNPKLVTAFGADPRGVNSIINVETELPGTGVFKLKDHIAEMQEYTGYMNKKYTPLSNPDGSSYAEYVCPNTNTSFMICQFQDYFAIRYADVLLMAAELGSPQAQAYFNKVRNRAYAPNAAPVIQVSKDNILAERRLEFAFEGLRYWDLLRQGVQKAATTLETAENGTTTLTAGSADVVKLSAAKIIATKGLQQIPNTQITLSNGVLKQNTGW</sequence>
<gene>
    <name evidence="9" type="ORF">GGR06_000139</name>
</gene>
<feature type="domain" description="RagB/SusD" evidence="7">
    <location>
        <begin position="303"/>
        <end position="560"/>
    </location>
</feature>
<dbReference type="AlphaFoldDB" id="A0A840CR60"/>
<dbReference type="InterPro" id="IPR033985">
    <property type="entry name" value="SusD-like_N"/>
</dbReference>
<evidence type="ECO:0000313" key="9">
    <source>
        <dbReference type="EMBL" id="MBB4042380.1"/>
    </source>
</evidence>
<dbReference type="Pfam" id="PF07980">
    <property type="entry name" value="SusD_RagB"/>
    <property type="match status" value="1"/>
</dbReference>
<dbReference type="InterPro" id="IPR011990">
    <property type="entry name" value="TPR-like_helical_dom_sf"/>
</dbReference>
<evidence type="ECO:0000256" key="3">
    <source>
        <dbReference type="ARBA" id="ARBA00022729"/>
    </source>
</evidence>
<keyword evidence="3 6" id="KW-0732">Signal</keyword>
<dbReference type="GO" id="GO:0009279">
    <property type="term" value="C:cell outer membrane"/>
    <property type="evidence" value="ECO:0007669"/>
    <property type="project" value="UniProtKB-SubCell"/>
</dbReference>
<proteinExistence type="inferred from homology"/>
<evidence type="ECO:0000259" key="7">
    <source>
        <dbReference type="Pfam" id="PF07980"/>
    </source>
</evidence>
<dbReference type="InterPro" id="IPR012944">
    <property type="entry name" value="SusD_RagB_dom"/>
</dbReference>
<dbReference type="Pfam" id="PF14322">
    <property type="entry name" value="SusD-like_3"/>
    <property type="match status" value="1"/>
</dbReference>
<evidence type="ECO:0000256" key="4">
    <source>
        <dbReference type="ARBA" id="ARBA00023136"/>
    </source>
</evidence>
<dbReference type="SUPFAM" id="SSF48452">
    <property type="entry name" value="TPR-like"/>
    <property type="match status" value="1"/>
</dbReference>
<comment type="subcellular location">
    <subcellularLocation>
        <location evidence="1">Cell outer membrane</location>
    </subcellularLocation>
</comment>
<feature type="domain" description="SusD-like N-terminal" evidence="8">
    <location>
        <begin position="88"/>
        <end position="229"/>
    </location>
</feature>
<evidence type="ECO:0000256" key="6">
    <source>
        <dbReference type="SAM" id="SignalP"/>
    </source>
</evidence>
<dbReference type="Gene3D" id="1.25.40.390">
    <property type="match status" value="1"/>
</dbReference>
<evidence type="ECO:0000259" key="8">
    <source>
        <dbReference type="Pfam" id="PF14322"/>
    </source>
</evidence>
<comment type="caution">
    <text evidence="9">The sequence shown here is derived from an EMBL/GenBank/DDBJ whole genome shotgun (WGS) entry which is preliminary data.</text>
</comment>
<keyword evidence="4" id="KW-0472">Membrane</keyword>
<protein>
    <recommendedName>
        <fullName evidence="11">RagB/SusD family nutrient uptake outer membrane protein</fullName>
    </recommendedName>
</protein>
<evidence type="ECO:0000256" key="1">
    <source>
        <dbReference type="ARBA" id="ARBA00004442"/>
    </source>
</evidence>
<reference evidence="9" key="1">
    <citation type="submission" date="2020-08" db="EMBL/GenBank/DDBJ databases">
        <title>Genomic Encyclopedia of Type Strains, Phase IV (KMG-IV): sequencing the most valuable type-strain genomes for metagenomic binning, comparative biology and taxonomic classification.</title>
        <authorList>
            <person name="Goeker M."/>
        </authorList>
    </citation>
    <scope>NUCLEOTIDE SEQUENCE [LARGE SCALE GENOMIC DNA]</scope>
    <source>
        <strain evidence="9">DSM 105720</strain>
    </source>
</reference>
<feature type="signal peptide" evidence="6">
    <location>
        <begin position="1"/>
        <end position="26"/>
    </location>
</feature>
<evidence type="ECO:0008006" key="11">
    <source>
        <dbReference type="Google" id="ProtNLM"/>
    </source>
</evidence>
<dbReference type="Proteomes" id="UP000560658">
    <property type="component" value="Unassembled WGS sequence"/>
</dbReference>
<organism evidence="9 10">
    <name type="scientific">Bacteroides reticulotermitis</name>
    <dbReference type="NCBI Taxonomy" id="1133319"/>
    <lineage>
        <taxon>Bacteria</taxon>
        <taxon>Pseudomonadati</taxon>
        <taxon>Bacteroidota</taxon>
        <taxon>Bacteroidia</taxon>
        <taxon>Bacteroidales</taxon>
        <taxon>Bacteroidaceae</taxon>
        <taxon>Bacteroides</taxon>
    </lineage>
</organism>
<dbReference type="PROSITE" id="PS51257">
    <property type="entry name" value="PROKAR_LIPOPROTEIN"/>
    <property type="match status" value="1"/>
</dbReference>
<feature type="chain" id="PRO_5032390571" description="RagB/SusD family nutrient uptake outer membrane protein" evidence="6">
    <location>
        <begin position="27"/>
        <end position="560"/>
    </location>
</feature>
<keyword evidence="10" id="KW-1185">Reference proteome</keyword>
<evidence type="ECO:0000256" key="5">
    <source>
        <dbReference type="ARBA" id="ARBA00023237"/>
    </source>
</evidence>
<name>A0A840CR60_9BACE</name>
<dbReference type="EMBL" id="JACIER010000001">
    <property type="protein sequence ID" value="MBB4042380.1"/>
    <property type="molecule type" value="Genomic_DNA"/>
</dbReference>
<dbReference type="RefSeq" id="WP_183207486.1">
    <property type="nucleotide sequence ID" value="NZ_JACIER010000001.1"/>
</dbReference>